<accession>A0A1I2CA28</accession>
<reference evidence="8" key="1">
    <citation type="submission" date="2016-10" db="EMBL/GenBank/DDBJ databases">
        <authorList>
            <person name="Varghese N."/>
            <person name="Submissions S."/>
        </authorList>
    </citation>
    <scope>NUCLEOTIDE SEQUENCE [LARGE SCALE GENOMIC DNA]</scope>
    <source>
        <strain evidence="8">DSM 19083</strain>
    </source>
</reference>
<dbReference type="EMBL" id="FONZ01000001">
    <property type="protein sequence ID" value="SFE65187.1"/>
    <property type="molecule type" value="Genomic_DNA"/>
</dbReference>
<evidence type="ECO:0000256" key="3">
    <source>
        <dbReference type="ARBA" id="ARBA00022840"/>
    </source>
</evidence>
<evidence type="ECO:0000256" key="5">
    <source>
        <dbReference type="SAM" id="MobiDB-lite"/>
    </source>
</evidence>
<dbReference type="PANTHER" id="PTHR19211:SF14">
    <property type="entry name" value="ATP-BINDING CASSETTE SUB-FAMILY F MEMBER 1"/>
    <property type="match status" value="1"/>
</dbReference>
<dbReference type="GO" id="GO:0005524">
    <property type="term" value="F:ATP binding"/>
    <property type="evidence" value="ECO:0007669"/>
    <property type="project" value="UniProtKB-KW"/>
</dbReference>
<dbReference type="AlphaFoldDB" id="A0A1I2CA28"/>
<feature type="region of interest" description="Disordered" evidence="5">
    <location>
        <begin position="376"/>
        <end position="401"/>
    </location>
</feature>
<dbReference type="PROSITE" id="PS00211">
    <property type="entry name" value="ABC_TRANSPORTER_1"/>
    <property type="match status" value="2"/>
</dbReference>
<dbReference type="SMART" id="SM00382">
    <property type="entry name" value="AAA"/>
    <property type="match status" value="2"/>
</dbReference>
<sequence>MSALLSATDVSKSYGDRTVLTGLSLAVSPGHRIGVVGENGVGKSTFLRLLAGIEDADAGTLVRPDDLGYLHQEPPFAPEATVGDALEDALAGVRALAAELEAAAAGLGGPGDAQDPGTAPDDAASRYARALARAELAEVWQADARAAQTLAGLGLADVARSRLVAELSGGERTRLGLAALLIRQPGALVLDEPTNHLDDDAADFLAAALQRIPGAVVLASHDRVFLEQVATAIFDLDPTPVHLAAEVASGPDGAAADVAAPGSRAALAQEAEGTGPTTTSAAGGTLYGGRYSDYLKAKAKERARWQTQYEAEQDELEQLRDAVGGTARNINHARDRRDNNKMGYDKRGDRVEQQVSRRVRNARLRLEQLAARQVPAPPTPLRFAPPASARAADGREGRLGERKPDRKRVVLAARDVVVPGRLDLAAAGVRELRVTARARLLITGANGAGKSTLLGVLAGDLEPASGTVTRAPGTDLALLEQDVYLPGERRTPRQLLALMAGLDADSDAVDPAGLVHARDLDRPVGELSVGQRRRVILAMLVTHTPDVLLLDEPTNHISLTLAEELMAALRDWPGAVVVASHDRWLRKTWTGQTVHLGERS</sequence>
<dbReference type="OrthoDB" id="4797497at2"/>
<dbReference type="InterPro" id="IPR017871">
    <property type="entry name" value="ABC_transporter-like_CS"/>
</dbReference>
<dbReference type="InterPro" id="IPR050611">
    <property type="entry name" value="ABCF"/>
</dbReference>
<dbReference type="InterPro" id="IPR003439">
    <property type="entry name" value="ABC_transporter-like_ATP-bd"/>
</dbReference>
<dbReference type="InterPro" id="IPR003593">
    <property type="entry name" value="AAA+_ATPase"/>
</dbReference>
<protein>
    <submittedName>
        <fullName evidence="7">Macrolide transport system ATP-binding/permease protein</fullName>
    </submittedName>
</protein>
<dbReference type="PANTHER" id="PTHR19211">
    <property type="entry name" value="ATP-BINDING TRANSPORT PROTEIN-RELATED"/>
    <property type="match status" value="1"/>
</dbReference>
<dbReference type="GO" id="GO:0016887">
    <property type="term" value="F:ATP hydrolysis activity"/>
    <property type="evidence" value="ECO:0007669"/>
    <property type="project" value="InterPro"/>
</dbReference>
<keyword evidence="1" id="KW-0677">Repeat</keyword>
<name>A0A1I2CA28_9MICO</name>
<evidence type="ECO:0000313" key="7">
    <source>
        <dbReference type="EMBL" id="SFE65187.1"/>
    </source>
</evidence>
<feature type="domain" description="ABC transporter" evidence="6">
    <location>
        <begin position="411"/>
        <end position="598"/>
    </location>
</feature>
<evidence type="ECO:0000256" key="4">
    <source>
        <dbReference type="SAM" id="Coils"/>
    </source>
</evidence>
<dbReference type="FunFam" id="3.40.50.300:FF:000011">
    <property type="entry name" value="Putative ABC transporter ATP-binding component"/>
    <property type="match status" value="1"/>
</dbReference>
<feature type="compositionally biased region" description="Basic and acidic residues" evidence="5">
    <location>
        <begin position="332"/>
        <end position="351"/>
    </location>
</feature>
<organism evidence="7 8">
    <name type="scientific">Flavimobilis marinus</name>
    <dbReference type="NCBI Taxonomy" id="285351"/>
    <lineage>
        <taxon>Bacteria</taxon>
        <taxon>Bacillati</taxon>
        <taxon>Actinomycetota</taxon>
        <taxon>Actinomycetes</taxon>
        <taxon>Micrococcales</taxon>
        <taxon>Jonesiaceae</taxon>
        <taxon>Flavimobilis</taxon>
    </lineage>
</organism>
<dbReference type="PROSITE" id="PS50893">
    <property type="entry name" value="ABC_TRANSPORTER_2"/>
    <property type="match status" value="2"/>
</dbReference>
<dbReference type="STRING" id="285351.SAMN04488035_0027"/>
<proteinExistence type="predicted"/>
<gene>
    <name evidence="7" type="ORF">SAMN04488035_0027</name>
</gene>
<keyword evidence="2" id="KW-0547">Nucleotide-binding</keyword>
<dbReference type="SUPFAM" id="SSF52540">
    <property type="entry name" value="P-loop containing nucleoside triphosphate hydrolases"/>
    <property type="match status" value="2"/>
</dbReference>
<dbReference type="Pfam" id="PF00005">
    <property type="entry name" value="ABC_tran"/>
    <property type="match status" value="2"/>
</dbReference>
<evidence type="ECO:0000259" key="6">
    <source>
        <dbReference type="PROSITE" id="PS50893"/>
    </source>
</evidence>
<dbReference type="CDD" id="cd03221">
    <property type="entry name" value="ABCF_EF-3"/>
    <property type="match status" value="1"/>
</dbReference>
<keyword evidence="4" id="KW-0175">Coiled coil</keyword>
<feature type="domain" description="ABC transporter" evidence="6">
    <location>
        <begin position="5"/>
        <end position="263"/>
    </location>
</feature>
<evidence type="ECO:0000256" key="2">
    <source>
        <dbReference type="ARBA" id="ARBA00022741"/>
    </source>
</evidence>
<evidence type="ECO:0000313" key="8">
    <source>
        <dbReference type="Proteomes" id="UP000198520"/>
    </source>
</evidence>
<feature type="region of interest" description="Disordered" evidence="5">
    <location>
        <begin position="325"/>
        <end position="351"/>
    </location>
</feature>
<feature type="coiled-coil region" evidence="4">
    <location>
        <begin position="295"/>
        <end position="322"/>
    </location>
</feature>
<feature type="compositionally biased region" description="Basic and acidic residues" evidence="5">
    <location>
        <begin position="392"/>
        <end position="401"/>
    </location>
</feature>
<keyword evidence="8" id="KW-1185">Reference proteome</keyword>
<evidence type="ECO:0000256" key="1">
    <source>
        <dbReference type="ARBA" id="ARBA00022737"/>
    </source>
</evidence>
<dbReference type="Proteomes" id="UP000198520">
    <property type="component" value="Unassembled WGS sequence"/>
</dbReference>
<dbReference type="Gene3D" id="3.40.50.300">
    <property type="entry name" value="P-loop containing nucleotide triphosphate hydrolases"/>
    <property type="match status" value="2"/>
</dbReference>
<keyword evidence="3 7" id="KW-0067">ATP-binding</keyword>
<dbReference type="InterPro" id="IPR027417">
    <property type="entry name" value="P-loop_NTPase"/>
</dbReference>
<dbReference type="RefSeq" id="WP_093374103.1">
    <property type="nucleotide sequence ID" value="NZ_BNAN01000001.1"/>
</dbReference>